<evidence type="ECO:0000313" key="2">
    <source>
        <dbReference type="Proteomes" id="UP001148299"/>
    </source>
</evidence>
<comment type="caution">
    <text evidence="1">The sequence shown here is derived from an EMBL/GenBank/DDBJ whole genome shotgun (WGS) entry which is preliminary data.</text>
</comment>
<reference evidence="1" key="2">
    <citation type="journal article" date="2023" name="IMA Fungus">
        <title>Comparative genomic study of the Penicillium genus elucidates a diverse pangenome and 15 lateral gene transfer events.</title>
        <authorList>
            <person name="Petersen C."/>
            <person name="Sorensen T."/>
            <person name="Nielsen M.R."/>
            <person name="Sondergaard T.E."/>
            <person name="Sorensen J.L."/>
            <person name="Fitzpatrick D.A."/>
            <person name="Frisvad J.C."/>
            <person name="Nielsen K.L."/>
        </authorList>
    </citation>
    <scope>NUCLEOTIDE SEQUENCE</scope>
    <source>
        <strain evidence="1">IBT 35675</strain>
    </source>
</reference>
<keyword evidence="2" id="KW-1185">Reference proteome</keyword>
<reference evidence="1" key="1">
    <citation type="submission" date="2022-12" db="EMBL/GenBank/DDBJ databases">
        <authorList>
            <person name="Petersen C."/>
        </authorList>
    </citation>
    <scope>NUCLEOTIDE SEQUENCE</scope>
    <source>
        <strain evidence="1">IBT 35675</strain>
    </source>
</reference>
<dbReference type="EMBL" id="JAPZBR010000002">
    <property type="protein sequence ID" value="KAJ5363303.1"/>
    <property type="molecule type" value="Genomic_DNA"/>
</dbReference>
<dbReference type="Proteomes" id="UP001148299">
    <property type="component" value="Unassembled WGS sequence"/>
</dbReference>
<dbReference type="AlphaFoldDB" id="A0A9W9RN70"/>
<sequence>MSSSRSNLHFLPGDPDKEEVEIESSGDISALQRYRWNLWCNTIGNRLDQRSRLLDLEAQLRENTQLEIALREKLQSLSQSTVQNQAESHESSKKTINMEHILGTHYAEFEQKIHVYWILERKWWEVRASMQDGTLTRAMDFWRSQPRWHMHRILVEDCIGMGGCCARGCGCCDKRQSLLVDRRFAAGHCTLKCSCCEKARGYRLAWILKSKARKLNTLESLNARWRRVMRASLVGLVVGSNEDPRELIQPPRYEH</sequence>
<name>A0A9W9RN70_PENBR</name>
<proteinExistence type="predicted"/>
<evidence type="ECO:0000313" key="1">
    <source>
        <dbReference type="EMBL" id="KAJ5363303.1"/>
    </source>
</evidence>
<gene>
    <name evidence="1" type="ORF">N7541_004147</name>
</gene>
<accession>A0A9W9RN70</accession>
<organism evidence="1 2">
    <name type="scientific">Penicillium brevicompactum</name>
    <dbReference type="NCBI Taxonomy" id="5074"/>
    <lineage>
        <taxon>Eukaryota</taxon>
        <taxon>Fungi</taxon>
        <taxon>Dikarya</taxon>
        <taxon>Ascomycota</taxon>
        <taxon>Pezizomycotina</taxon>
        <taxon>Eurotiomycetes</taxon>
        <taxon>Eurotiomycetidae</taxon>
        <taxon>Eurotiales</taxon>
        <taxon>Aspergillaceae</taxon>
        <taxon>Penicillium</taxon>
    </lineage>
</organism>
<protein>
    <submittedName>
        <fullName evidence="1">Uncharacterized protein</fullName>
    </submittedName>
</protein>